<protein>
    <submittedName>
        <fullName evidence="2">Isoleucine--tRNA ligase</fullName>
    </submittedName>
</protein>
<dbReference type="WBParaSite" id="PS1159_v2.g14094.t1">
    <property type="protein sequence ID" value="PS1159_v2.g14094.t1"/>
    <property type="gene ID" value="PS1159_v2.g14094"/>
</dbReference>
<reference evidence="2" key="1">
    <citation type="submission" date="2022-11" db="UniProtKB">
        <authorList>
            <consortium name="WormBaseParasite"/>
        </authorList>
    </citation>
    <scope>IDENTIFICATION</scope>
</reference>
<proteinExistence type="predicted"/>
<evidence type="ECO:0000313" key="2">
    <source>
        <dbReference type="WBParaSite" id="PS1159_v2.g14094.t1"/>
    </source>
</evidence>
<evidence type="ECO:0000313" key="1">
    <source>
        <dbReference type="Proteomes" id="UP000887580"/>
    </source>
</evidence>
<organism evidence="1 2">
    <name type="scientific">Panagrolaimus sp. PS1159</name>
    <dbReference type="NCBI Taxonomy" id="55785"/>
    <lineage>
        <taxon>Eukaryota</taxon>
        <taxon>Metazoa</taxon>
        <taxon>Ecdysozoa</taxon>
        <taxon>Nematoda</taxon>
        <taxon>Chromadorea</taxon>
        <taxon>Rhabditida</taxon>
        <taxon>Tylenchina</taxon>
        <taxon>Panagrolaimomorpha</taxon>
        <taxon>Panagrolaimoidea</taxon>
        <taxon>Panagrolaimidae</taxon>
        <taxon>Panagrolaimus</taxon>
    </lineage>
</organism>
<dbReference type="Proteomes" id="UP000887580">
    <property type="component" value="Unplaced"/>
</dbReference>
<sequence length="414" mass="47823">MFRLMSSAQSQQQEAQKWPKFVDLSFKFENQNILLSFKEFKDVYQVHFTQLGKFGQIIEIIHPRHSSEQVPGTYQPIEYETKQLLGPDSPESDLFLRRLVGVLKATNRCRKPTINVYVFKRSASATAATPNLEAEKLDIKKTIFLPKTAFQPHLKCIERSATDTEIYQKGKFEEFYQWQKGAEERQHLPEYILLDGPPYANGSTHVGHAINKVLKDLIIKTRILSHRVQFQPGWDCHGLPIELKIAKDETNAASTPLQIRECARQVAHNAIATQKHSFKRWGVTADWSKPYLTMDSKYVANQLDIFSTLYEKGYVYRSFKPIYWSPSSKSALAESELEYNEKHKSIAAFFRFHLINLDLDKLALGSLKMEKKPSHIFALIWTTTPWTLPLNDVVAYSENLKYALVEFEDAKQQK</sequence>
<name>A0AC35F875_9BILA</name>
<accession>A0AC35F875</accession>